<dbReference type="KEGG" id="poz:I0K15_14930"/>
<name>A0A7S9LPU6_9RHOB</name>
<proteinExistence type="predicted"/>
<reference evidence="1 2" key="1">
    <citation type="submission" date="2020-11" db="EMBL/GenBank/DDBJ databases">
        <title>Description of Pontivivens ytuae sp. nov. isolated from deep sea sediment of Mariana Trench.</title>
        <authorList>
            <person name="Wang Z."/>
            <person name="Sun Q.-L."/>
            <person name="Xu X.-D."/>
            <person name="Tang Y.-Z."/>
            <person name="Zhang J."/>
        </authorList>
    </citation>
    <scope>NUCLEOTIDE SEQUENCE [LARGE SCALE GENOMIC DNA]</scope>
    <source>
        <strain evidence="1 2">MT2928</strain>
    </source>
</reference>
<keyword evidence="2" id="KW-1185">Reference proteome</keyword>
<dbReference type="EMBL" id="CP064942">
    <property type="protein sequence ID" value="QPH53084.1"/>
    <property type="molecule type" value="Genomic_DNA"/>
</dbReference>
<accession>A0A7S9LPU6</accession>
<gene>
    <name evidence="1" type="ORF">I0K15_14930</name>
</gene>
<dbReference type="RefSeq" id="WP_196102295.1">
    <property type="nucleotide sequence ID" value="NZ_CP064942.1"/>
</dbReference>
<dbReference type="AlphaFoldDB" id="A0A7S9LPU6"/>
<protein>
    <recommendedName>
        <fullName evidence="3">Flagellar basal body rod protein FlgB</fullName>
    </recommendedName>
</protein>
<evidence type="ECO:0008006" key="3">
    <source>
        <dbReference type="Google" id="ProtNLM"/>
    </source>
</evidence>
<dbReference type="Proteomes" id="UP000594800">
    <property type="component" value="Chromosome"/>
</dbReference>
<evidence type="ECO:0000313" key="1">
    <source>
        <dbReference type="EMBL" id="QPH53084.1"/>
    </source>
</evidence>
<sequence>MNTETSLMKLAGEAARHAVARQSVIAQNVAQADTPGYRARDLTPFADAMARAGSPFEAKATRTGHQGARALAAGTEVVEAALPGTESLDGNTVAIEDQMMRADAARRQHDLALTLYRKSIDILRLGLGRQR</sequence>
<organism evidence="1 2">
    <name type="scientific">Pontivivens ytuae</name>
    <dbReference type="NCBI Taxonomy" id="2789856"/>
    <lineage>
        <taxon>Bacteria</taxon>
        <taxon>Pseudomonadati</taxon>
        <taxon>Pseudomonadota</taxon>
        <taxon>Alphaproteobacteria</taxon>
        <taxon>Rhodobacterales</taxon>
        <taxon>Paracoccaceae</taxon>
        <taxon>Pontivivens</taxon>
    </lineage>
</organism>
<evidence type="ECO:0000313" key="2">
    <source>
        <dbReference type="Proteomes" id="UP000594800"/>
    </source>
</evidence>